<sequence length="104" mass="11610">MPPTHKYRIVITAKKIRLGEGVKYFKLIMETIFGKWPSRAPTKNNLAEENIPPLRPPKVDKATHKGISQAITPKILSPNAPATALDANISPLVKTEKYAILVRR</sequence>
<evidence type="ECO:0000313" key="3">
    <source>
        <dbReference type="Proteomes" id="UP000054359"/>
    </source>
</evidence>
<dbReference type="Proteomes" id="UP000054359">
    <property type="component" value="Unassembled WGS sequence"/>
</dbReference>
<reference evidence="2 3" key="1">
    <citation type="submission" date="2013-11" db="EMBL/GenBank/DDBJ databases">
        <title>Genome sequencing of Stegodyphus mimosarum.</title>
        <authorList>
            <person name="Bechsgaard J."/>
        </authorList>
    </citation>
    <scope>NUCLEOTIDE SEQUENCE [LARGE SCALE GENOMIC DNA]</scope>
</reference>
<protein>
    <submittedName>
        <fullName evidence="2">Uncharacterized protein</fullName>
    </submittedName>
</protein>
<feature type="non-terminal residue" evidence="2">
    <location>
        <position position="104"/>
    </location>
</feature>
<feature type="region of interest" description="Disordered" evidence="1">
    <location>
        <begin position="44"/>
        <end position="63"/>
    </location>
</feature>
<evidence type="ECO:0000256" key="1">
    <source>
        <dbReference type="SAM" id="MobiDB-lite"/>
    </source>
</evidence>
<organism evidence="2 3">
    <name type="scientific">Stegodyphus mimosarum</name>
    <name type="common">African social velvet spider</name>
    <dbReference type="NCBI Taxonomy" id="407821"/>
    <lineage>
        <taxon>Eukaryota</taxon>
        <taxon>Metazoa</taxon>
        <taxon>Ecdysozoa</taxon>
        <taxon>Arthropoda</taxon>
        <taxon>Chelicerata</taxon>
        <taxon>Arachnida</taxon>
        <taxon>Araneae</taxon>
        <taxon>Araneomorphae</taxon>
        <taxon>Entelegynae</taxon>
        <taxon>Eresoidea</taxon>
        <taxon>Eresidae</taxon>
        <taxon>Stegodyphus</taxon>
    </lineage>
</organism>
<proteinExistence type="predicted"/>
<gene>
    <name evidence="2" type="ORF">X975_23847</name>
</gene>
<dbReference type="EMBL" id="KK121061">
    <property type="protein sequence ID" value="KFM79647.1"/>
    <property type="molecule type" value="Genomic_DNA"/>
</dbReference>
<keyword evidence="3" id="KW-1185">Reference proteome</keyword>
<name>A0A087UQK8_STEMI</name>
<dbReference type="AlphaFoldDB" id="A0A087UQK8"/>
<evidence type="ECO:0000313" key="2">
    <source>
        <dbReference type="EMBL" id="KFM79647.1"/>
    </source>
</evidence>
<accession>A0A087UQK8</accession>